<dbReference type="PROSITE" id="PS51898">
    <property type="entry name" value="TYR_RECOMBINASE"/>
    <property type="match status" value="1"/>
</dbReference>
<organism evidence="7 8">
    <name type="scientific">Clostridium kluyveri</name>
    <dbReference type="NCBI Taxonomy" id="1534"/>
    <lineage>
        <taxon>Bacteria</taxon>
        <taxon>Bacillati</taxon>
        <taxon>Bacillota</taxon>
        <taxon>Clostridia</taxon>
        <taxon>Eubacteriales</taxon>
        <taxon>Clostridiaceae</taxon>
        <taxon>Clostridium</taxon>
    </lineage>
</organism>
<dbReference type="SUPFAM" id="SSF56349">
    <property type="entry name" value="DNA breaking-rejoining enzymes"/>
    <property type="match status" value="1"/>
</dbReference>
<proteinExistence type="inferred from homology"/>
<evidence type="ECO:0000259" key="5">
    <source>
        <dbReference type="PROSITE" id="PS51898"/>
    </source>
</evidence>
<dbReference type="InterPro" id="IPR050090">
    <property type="entry name" value="Tyrosine_recombinase_XerCD"/>
</dbReference>
<dbReference type="PANTHER" id="PTHR30349">
    <property type="entry name" value="PHAGE INTEGRASE-RELATED"/>
    <property type="match status" value="1"/>
</dbReference>
<dbReference type="Pfam" id="PF00589">
    <property type="entry name" value="Phage_integrase"/>
    <property type="match status" value="1"/>
</dbReference>
<dbReference type="OrthoDB" id="9785687at2"/>
<dbReference type="Pfam" id="PF14657">
    <property type="entry name" value="Arm-DNA-bind_4"/>
    <property type="match status" value="1"/>
</dbReference>
<evidence type="ECO:0000256" key="2">
    <source>
        <dbReference type="ARBA" id="ARBA00023125"/>
    </source>
</evidence>
<evidence type="ECO:0000256" key="3">
    <source>
        <dbReference type="ARBA" id="ARBA00023172"/>
    </source>
</evidence>
<dbReference type="PROSITE" id="PS51900">
    <property type="entry name" value="CB"/>
    <property type="match status" value="1"/>
</dbReference>
<dbReference type="InterPro" id="IPR044068">
    <property type="entry name" value="CB"/>
</dbReference>
<evidence type="ECO:0000256" key="1">
    <source>
        <dbReference type="ARBA" id="ARBA00008857"/>
    </source>
</evidence>
<dbReference type="CDD" id="cd01189">
    <property type="entry name" value="INT_ICEBs1_C_like"/>
    <property type="match status" value="1"/>
</dbReference>
<protein>
    <recommendedName>
        <fullName evidence="9">Site-specific integrase</fullName>
    </recommendedName>
</protein>
<reference evidence="7 8" key="1">
    <citation type="submission" date="2016-12" db="EMBL/GenBank/DDBJ databases">
        <title>Complete genome sequence of Clostridium kluyveri JZZ isolated from the pit mud of a Chinese flavor liquor-making factory.</title>
        <authorList>
            <person name="Wang Y."/>
        </authorList>
    </citation>
    <scope>NUCLEOTIDE SEQUENCE [LARGE SCALE GENOMIC DNA]</scope>
    <source>
        <strain evidence="7 8">JZZ</strain>
    </source>
</reference>
<evidence type="ECO:0000259" key="6">
    <source>
        <dbReference type="PROSITE" id="PS51900"/>
    </source>
</evidence>
<evidence type="ECO:0000313" key="8">
    <source>
        <dbReference type="Proteomes" id="UP000184604"/>
    </source>
</evidence>
<dbReference type="GO" id="GO:0006310">
    <property type="term" value="P:DNA recombination"/>
    <property type="evidence" value="ECO:0007669"/>
    <property type="project" value="UniProtKB-KW"/>
</dbReference>
<dbReference type="InterPro" id="IPR002104">
    <property type="entry name" value="Integrase_catalytic"/>
</dbReference>
<dbReference type="InterPro" id="IPR028259">
    <property type="entry name" value="AP2-like_int_N"/>
</dbReference>
<feature type="domain" description="Core-binding (CB)" evidence="6">
    <location>
        <begin position="73"/>
        <end position="153"/>
    </location>
</feature>
<sequence length="363" mass="42479">MQYNIIYREKDGSWQYIISYKDINGKWKQKSKQGFPLNREGKRKAKDKALEALKELEQTIGQNVDINTEYENITFKEFSHMFLSHERLYKEGNTLRRYNTSIKAFDSLFDAKIVDIKPLHVQECIDNLIKRELKASTIKLYIRGIKLVFDYAINLNIILLNPVTKLQVPKDKSNSDKKALTVDELDDLLSKIENRKFYIISMIAGKCGLRFGEIMGLTWDDVDFQNKLIKINKQWKVLTNNKYGYGELKSRNSKREVHIPKTVRIELKKYKNECGINKNRRIFNNINNISLSRNLMRNYKKAGYNITVHELRHTYATNLVAGGMDYPSVAKIMGHDVKQTMDTYSHVTKDMINRASKLIDEIF</sequence>
<dbReference type="InterPro" id="IPR010998">
    <property type="entry name" value="Integrase_recombinase_N"/>
</dbReference>
<accession>A0A1L5F8V9</accession>
<evidence type="ECO:0000313" key="7">
    <source>
        <dbReference type="EMBL" id="APM39448.1"/>
    </source>
</evidence>
<name>A0A1L5F8V9_CLOKL</name>
<dbReference type="Proteomes" id="UP000184604">
    <property type="component" value="Chromosome"/>
</dbReference>
<dbReference type="GO" id="GO:0003677">
    <property type="term" value="F:DNA binding"/>
    <property type="evidence" value="ECO:0007669"/>
    <property type="project" value="UniProtKB-UniRule"/>
</dbReference>
<dbReference type="EMBL" id="CP018335">
    <property type="protein sequence ID" value="APM39448.1"/>
    <property type="molecule type" value="Genomic_DNA"/>
</dbReference>
<keyword evidence="3" id="KW-0233">DNA recombination</keyword>
<dbReference type="Gene3D" id="1.10.443.10">
    <property type="entry name" value="Intergrase catalytic core"/>
    <property type="match status" value="1"/>
</dbReference>
<dbReference type="PANTHER" id="PTHR30349:SF64">
    <property type="entry name" value="PROPHAGE INTEGRASE INTD-RELATED"/>
    <property type="match status" value="1"/>
</dbReference>
<dbReference type="RefSeq" id="WP_073539071.1">
    <property type="nucleotide sequence ID" value="NZ_CP018335.1"/>
</dbReference>
<keyword evidence="2 4" id="KW-0238">DNA-binding</keyword>
<comment type="similarity">
    <text evidence="1">Belongs to the 'phage' integrase family.</text>
</comment>
<dbReference type="InterPro" id="IPR013762">
    <property type="entry name" value="Integrase-like_cat_sf"/>
</dbReference>
<evidence type="ECO:0000256" key="4">
    <source>
        <dbReference type="PROSITE-ProRule" id="PRU01248"/>
    </source>
</evidence>
<dbReference type="GO" id="GO:0015074">
    <property type="term" value="P:DNA integration"/>
    <property type="evidence" value="ECO:0007669"/>
    <property type="project" value="InterPro"/>
</dbReference>
<gene>
    <name evidence="7" type="ORF">BS101_12180</name>
</gene>
<feature type="domain" description="Tyr recombinase" evidence="5">
    <location>
        <begin position="175"/>
        <end position="357"/>
    </location>
</feature>
<dbReference type="InterPro" id="IPR011010">
    <property type="entry name" value="DNA_brk_join_enz"/>
</dbReference>
<dbReference type="Gene3D" id="1.10.150.130">
    <property type="match status" value="1"/>
</dbReference>
<dbReference type="AlphaFoldDB" id="A0A1L5F8V9"/>
<evidence type="ECO:0008006" key="9">
    <source>
        <dbReference type="Google" id="ProtNLM"/>
    </source>
</evidence>